<sequence length="50" mass="5740">MLTLEKCRRILEAGGKKYSDENVKKLREKLYSLAGVVTDVKALENEKLEE</sequence>
<evidence type="ECO:0000313" key="1">
    <source>
        <dbReference type="EMBL" id="TYQ00224.1"/>
    </source>
</evidence>
<proteinExistence type="predicted"/>
<gene>
    <name evidence="1" type="ORF">C7447_101834</name>
</gene>
<protein>
    <submittedName>
        <fullName evidence="1">Uncharacterized protein</fullName>
    </submittedName>
</protein>
<dbReference type="RefSeq" id="WP_170245900.1">
    <property type="nucleotide sequence ID" value="NZ_VNIA01000001.1"/>
</dbReference>
<evidence type="ECO:0000313" key="2">
    <source>
        <dbReference type="Proteomes" id="UP000323136"/>
    </source>
</evidence>
<comment type="caution">
    <text evidence="1">The sequence shown here is derived from an EMBL/GenBank/DDBJ whole genome shotgun (WGS) entry which is preliminary data.</text>
</comment>
<name>A0A5S5DWD0_9FLAO</name>
<dbReference type="Proteomes" id="UP000323136">
    <property type="component" value="Unassembled WGS sequence"/>
</dbReference>
<dbReference type="AlphaFoldDB" id="A0A5S5DWD0"/>
<organism evidence="1 2">
    <name type="scientific">Tenacibaculum adriaticum</name>
    <dbReference type="NCBI Taxonomy" id="413713"/>
    <lineage>
        <taxon>Bacteria</taxon>
        <taxon>Pseudomonadati</taxon>
        <taxon>Bacteroidota</taxon>
        <taxon>Flavobacteriia</taxon>
        <taxon>Flavobacteriales</taxon>
        <taxon>Flavobacteriaceae</taxon>
        <taxon>Tenacibaculum</taxon>
    </lineage>
</organism>
<accession>A0A5S5DWD0</accession>
<reference evidence="1 2" key="1">
    <citation type="submission" date="2019-07" db="EMBL/GenBank/DDBJ databases">
        <title>Genomic Encyclopedia of Type Strains, Phase IV (KMG-IV): sequencing the most valuable type-strain genomes for metagenomic binning, comparative biology and taxonomic classification.</title>
        <authorList>
            <person name="Goeker M."/>
        </authorList>
    </citation>
    <scope>NUCLEOTIDE SEQUENCE [LARGE SCALE GENOMIC DNA]</scope>
    <source>
        <strain evidence="1 2">DSM 18961</strain>
    </source>
</reference>
<dbReference type="EMBL" id="VNIA01000001">
    <property type="protein sequence ID" value="TYQ00224.1"/>
    <property type="molecule type" value="Genomic_DNA"/>
</dbReference>
<keyword evidence="2" id="KW-1185">Reference proteome</keyword>